<dbReference type="EMBL" id="HBUF01633208">
    <property type="protein sequence ID" value="CAG6783590.1"/>
    <property type="molecule type" value="Transcribed_RNA"/>
</dbReference>
<feature type="compositionally biased region" description="Basic residues" evidence="2">
    <location>
        <begin position="307"/>
        <end position="335"/>
    </location>
</feature>
<sequence>MVTKVETTTEPSQLPDEEKQKTDIVKQMRSLLSTINSACKEANTSLDSLVKKVDQQEVNVRNGISILDVKYQSKLMYLTNIAYLVMKRLHGQQISRDEAIERLVELRTVLERIRPLEQKLKYHIDKYIKIATRGETDPNDPTSFKANPDMMNDASDEEEEEEGKKKKKKNKEDEDGKKGIYKPPRLMSVQYDGDETRNEKQARSLERARKRALSSNLMQELKEEYLDRPMEYSHSSSNTLKNVISQREQERQDYEETYFTRLPLEKKKKSSFHQMTLNSIGDQVTRFEDLSVLHGGGGGGDYEPGAKKRKKQMMEGKKKKGGGKGKAKGKKRKFK</sequence>
<name>A0A8D9BE72_9HEMI</name>
<dbReference type="InterPro" id="IPR007146">
    <property type="entry name" value="Sas10/Utp3/C1D"/>
</dbReference>
<feature type="region of interest" description="Disordered" evidence="2">
    <location>
        <begin position="133"/>
        <end position="211"/>
    </location>
</feature>
<dbReference type="PANTHER" id="PTHR13237">
    <property type="entry name" value="SOMETHING ABOUT SILENCING PROTEIN 10-RELATED"/>
    <property type="match status" value="1"/>
</dbReference>
<reference evidence="3" key="1">
    <citation type="submission" date="2021-05" db="EMBL/GenBank/DDBJ databases">
        <authorList>
            <person name="Alioto T."/>
            <person name="Alioto T."/>
            <person name="Gomez Garrido J."/>
        </authorList>
    </citation>
    <scope>NUCLEOTIDE SEQUENCE</scope>
</reference>
<dbReference type="Pfam" id="PF04000">
    <property type="entry name" value="Sas10_Utp3"/>
    <property type="match status" value="1"/>
</dbReference>
<comment type="similarity">
    <text evidence="1">Belongs to the SAS10 family.</text>
</comment>
<dbReference type="EMBL" id="HBUF01633207">
    <property type="protein sequence ID" value="CAG6783589.1"/>
    <property type="molecule type" value="Transcribed_RNA"/>
</dbReference>
<proteinExistence type="inferred from homology"/>
<dbReference type="GO" id="GO:0032040">
    <property type="term" value="C:small-subunit processome"/>
    <property type="evidence" value="ECO:0007669"/>
    <property type="project" value="TreeGrafter"/>
</dbReference>
<evidence type="ECO:0000256" key="1">
    <source>
        <dbReference type="ARBA" id="ARBA00010979"/>
    </source>
</evidence>
<feature type="region of interest" description="Disordered" evidence="2">
    <location>
        <begin position="1"/>
        <end position="20"/>
    </location>
</feature>
<protein>
    <submittedName>
        <fullName evidence="3">Neuroguidin</fullName>
    </submittedName>
</protein>
<evidence type="ECO:0000313" key="3">
    <source>
        <dbReference type="EMBL" id="CAG6783589.1"/>
    </source>
</evidence>
<feature type="region of interest" description="Disordered" evidence="2">
    <location>
        <begin position="291"/>
        <end position="335"/>
    </location>
</feature>
<dbReference type="PANTHER" id="PTHR13237:SF9">
    <property type="entry name" value="NEUROGUIDIN"/>
    <property type="match status" value="1"/>
</dbReference>
<dbReference type="EMBL" id="HBUF01633206">
    <property type="protein sequence ID" value="CAG6783588.1"/>
    <property type="molecule type" value="Transcribed_RNA"/>
</dbReference>
<organism evidence="3">
    <name type="scientific">Cacopsylla melanoneura</name>
    <dbReference type="NCBI Taxonomy" id="428564"/>
    <lineage>
        <taxon>Eukaryota</taxon>
        <taxon>Metazoa</taxon>
        <taxon>Ecdysozoa</taxon>
        <taxon>Arthropoda</taxon>
        <taxon>Hexapoda</taxon>
        <taxon>Insecta</taxon>
        <taxon>Pterygota</taxon>
        <taxon>Neoptera</taxon>
        <taxon>Paraneoptera</taxon>
        <taxon>Hemiptera</taxon>
        <taxon>Sternorrhyncha</taxon>
        <taxon>Psylloidea</taxon>
        <taxon>Psyllidae</taxon>
        <taxon>Psyllinae</taxon>
        <taxon>Cacopsylla</taxon>
    </lineage>
</organism>
<dbReference type="GO" id="GO:0000462">
    <property type="term" value="P:maturation of SSU-rRNA from tricistronic rRNA transcript (SSU-rRNA, 5.8S rRNA, LSU-rRNA)"/>
    <property type="evidence" value="ECO:0007669"/>
    <property type="project" value="TreeGrafter"/>
</dbReference>
<feature type="compositionally biased region" description="Basic and acidic residues" evidence="2">
    <location>
        <begin position="194"/>
        <end position="207"/>
    </location>
</feature>
<accession>A0A8D9BE72</accession>
<dbReference type="AlphaFoldDB" id="A0A8D9BE72"/>
<feature type="compositionally biased region" description="Polar residues" evidence="2">
    <location>
        <begin position="1"/>
        <end position="12"/>
    </location>
</feature>
<evidence type="ECO:0000256" key="2">
    <source>
        <dbReference type="SAM" id="MobiDB-lite"/>
    </source>
</evidence>